<dbReference type="Gene3D" id="2.60.120.650">
    <property type="entry name" value="Cupin"/>
    <property type="match status" value="1"/>
</dbReference>
<evidence type="ECO:0000259" key="3">
    <source>
        <dbReference type="PROSITE" id="PS51184"/>
    </source>
</evidence>
<evidence type="ECO:0000313" key="5">
    <source>
        <dbReference type="Proteomes" id="UP001363151"/>
    </source>
</evidence>
<sequence length="456" mass="47895">MAQVTAQPLPDAPTAAPTDAPSLAPSAAPTASFAPTINATANVTTDAPSLAPTPAPSNATNSSSDSSDLDDDDDDGGMDETMLVWIIILAVVFVCSFSVACCLKSPSADDALAALSAALASDSGGWAADVAPRQLLTGLAGRSFCDFDVVNASALDAAALERYRRTRTPVLLRGAASRWKAGRRWRKETLREAYAGRATQYGAGSDIVFAGGGVTNHATLRALLDRVDAATAALANDSTSVLADDVFAFDVSVLDAIPELRGDFSTPTLLRKAFPQKLLGGAHWQLLSLGPSRAGLPMHAHGETWLGVVHGAKRWFCYELGDGPPRDVSAALHPLASARAWYGAVYGQARHLPKTCLQRAGDVFYLPPGWKHATLNVGETVAVGGQLGYGAAERFEFSKRALANNPRDVEALHGAGIAAAHLAFEGRAELFRESVAYLTRAADERPLQPEVNIILG</sequence>
<proteinExistence type="predicted"/>
<keyword evidence="2" id="KW-1133">Transmembrane helix</keyword>
<keyword evidence="2" id="KW-0472">Membrane</keyword>
<dbReference type="Pfam" id="PF13621">
    <property type="entry name" value="Cupin_8"/>
    <property type="match status" value="1"/>
</dbReference>
<dbReference type="SUPFAM" id="SSF51197">
    <property type="entry name" value="Clavaminate synthase-like"/>
    <property type="match status" value="1"/>
</dbReference>
<feature type="compositionally biased region" description="Low complexity" evidence="1">
    <location>
        <begin position="44"/>
        <end position="66"/>
    </location>
</feature>
<protein>
    <recommendedName>
        <fullName evidence="3">JmjC domain-containing protein</fullName>
    </recommendedName>
</protein>
<feature type="region of interest" description="Disordered" evidence="1">
    <location>
        <begin position="43"/>
        <end position="75"/>
    </location>
</feature>
<evidence type="ECO:0000313" key="4">
    <source>
        <dbReference type="EMBL" id="KAK7253256.1"/>
    </source>
</evidence>
<gene>
    <name evidence="4" type="ORF">SO694_0000119</name>
</gene>
<dbReference type="InterPro" id="IPR003347">
    <property type="entry name" value="JmjC_dom"/>
</dbReference>
<accession>A0ABR1GBQ2</accession>
<feature type="region of interest" description="Disordered" evidence="1">
    <location>
        <begin position="1"/>
        <end position="29"/>
    </location>
</feature>
<dbReference type="InterPro" id="IPR050910">
    <property type="entry name" value="JMJD6_ArgDemeth/LysHydrox"/>
</dbReference>
<comment type="caution">
    <text evidence="4">The sequence shown here is derived from an EMBL/GenBank/DDBJ whole genome shotgun (WGS) entry which is preliminary data.</text>
</comment>
<name>A0ABR1GBQ2_AURAN</name>
<dbReference type="EMBL" id="JBBJCI010000035">
    <property type="protein sequence ID" value="KAK7253256.1"/>
    <property type="molecule type" value="Genomic_DNA"/>
</dbReference>
<organism evidence="4 5">
    <name type="scientific">Aureococcus anophagefferens</name>
    <name type="common">Harmful bloom alga</name>
    <dbReference type="NCBI Taxonomy" id="44056"/>
    <lineage>
        <taxon>Eukaryota</taxon>
        <taxon>Sar</taxon>
        <taxon>Stramenopiles</taxon>
        <taxon>Ochrophyta</taxon>
        <taxon>Pelagophyceae</taxon>
        <taxon>Pelagomonadales</taxon>
        <taxon>Pelagomonadaceae</taxon>
        <taxon>Aureococcus</taxon>
    </lineage>
</organism>
<keyword evidence="2" id="KW-0812">Transmembrane</keyword>
<feature type="transmembrane region" description="Helical" evidence="2">
    <location>
        <begin position="82"/>
        <end position="103"/>
    </location>
</feature>
<dbReference type="Proteomes" id="UP001363151">
    <property type="component" value="Unassembled WGS sequence"/>
</dbReference>
<evidence type="ECO:0000256" key="2">
    <source>
        <dbReference type="SAM" id="Phobius"/>
    </source>
</evidence>
<dbReference type="PANTHER" id="PTHR12480">
    <property type="entry name" value="ARGININE DEMETHYLASE AND LYSYL-HYDROXYLASE JMJD"/>
    <property type="match status" value="1"/>
</dbReference>
<dbReference type="PROSITE" id="PS51184">
    <property type="entry name" value="JMJC"/>
    <property type="match status" value="1"/>
</dbReference>
<evidence type="ECO:0000256" key="1">
    <source>
        <dbReference type="SAM" id="MobiDB-lite"/>
    </source>
</evidence>
<keyword evidence="5" id="KW-1185">Reference proteome</keyword>
<feature type="domain" description="JmjC" evidence="3">
    <location>
        <begin position="255"/>
        <end position="404"/>
    </location>
</feature>
<reference evidence="4 5" key="1">
    <citation type="submission" date="2024-03" db="EMBL/GenBank/DDBJ databases">
        <title>Aureococcus anophagefferens CCMP1851 and Kratosvirus quantuckense: Draft genome of a second virus-susceptible host strain in the model system.</title>
        <authorList>
            <person name="Chase E."/>
            <person name="Truchon A.R."/>
            <person name="Schepens W."/>
            <person name="Wilhelm S.W."/>
        </authorList>
    </citation>
    <scope>NUCLEOTIDE SEQUENCE [LARGE SCALE GENOMIC DNA]</scope>
    <source>
        <strain evidence="4 5">CCMP1851</strain>
    </source>
</reference>
<dbReference type="InterPro" id="IPR041667">
    <property type="entry name" value="Cupin_8"/>
</dbReference>